<organism evidence="2 3">
    <name type="scientific">Sphingomonas panacis</name>
    <dbReference type="NCBI Taxonomy" id="1560345"/>
    <lineage>
        <taxon>Bacteria</taxon>
        <taxon>Pseudomonadati</taxon>
        <taxon>Pseudomonadota</taxon>
        <taxon>Alphaproteobacteria</taxon>
        <taxon>Sphingomonadales</taxon>
        <taxon>Sphingomonadaceae</taxon>
        <taxon>Sphingomonas</taxon>
    </lineage>
</organism>
<sequence>MIRRSASLLLAATVFAGALATPAFADGPVATSSAAAQTAAFEADRASILAMAGTFKVTFDMKETTPWRAGYTPIPPKISGGHEVVRVVADTGRTIVLQHLLVVSGDAGNTVVVKHWRQDWVYEPASVLTYAGQGVWKLDDVPAAMRAGRWSQTVWQTDDSPRYGGWGQWTEEGGVRRWRSNWTWRPLARRDAVRHPQYDRYLGINRHSPSPAGWIHWQDNIKMGLVDGKVVPFVQESVLNTYVKDAGFDVKAADDYWAATKDYWAAVRELWDAAVVKGRGVKVAEVAETGSASGARLMGFADDIQAGKLNTADAVAKAGVVIAEVTR</sequence>
<feature type="signal peptide" evidence="1">
    <location>
        <begin position="1"/>
        <end position="25"/>
    </location>
</feature>
<evidence type="ECO:0000313" key="3">
    <source>
        <dbReference type="Proteomes" id="UP000094256"/>
    </source>
</evidence>
<accession>A0A1B3Z9Y7</accession>
<gene>
    <name evidence="2" type="ORF">AWL63_09970</name>
</gene>
<dbReference type="Proteomes" id="UP000094256">
    <property type="component" value="Chromosome"/>
</dbReference>
<dbReference type="OrthoDB" id="8564954at2"/>
<dbReference type="KEGG" id="span:AWL63_09970"/>
<keyword evidence="3" id="KW-1185">Reference proteome</keyword>
<protein>
    <submittedName>
        <fullName evidence="2">Uncharacterized protein</fullName>
    </submittedName>
</protein>
<evidence type="ECO:0000256" key="1">
    <source>
        <dbReference type="SAM" id="SignalP"/>
    </source>
</evidence>
<name>A0A1B3Z9Y7_9SPHN</name>
<feature type="chain" id="PRO_5008556283" evidence="1">
    <location>
        <begin position="26"/>
        <end position="327"/>
    </location>
</feature>
<evidence type="ECO:0000313" key="2">
    <source>
        <dbReference type="EMBL" id="AOH84249.1"/>
    </source>
</evidence>
<dbReference type="Pfam" id="PF20311">
    <property type="entry name" value="DUF6607"/>
    <property type="match status" value="1"/>
</dbReference>
<dbReference type="STRING" id="1560345.AWL63_09970"/>
<proteinExistence type="predicted"/>
<dbReference type="AlphaFoldDB" id="A0A1B3Z9Y7"/>
<keyword evidence="1" id="KW-0732">Signal</keyword>
<dbReference type="EMBL" id="CP014168">
    <property type="protein sequence ID" value="AOH84249.1"/>
    <property type="molecule type" value="Genomic_DNA"/>
</dbReference>
<dbReference type="RefSeq" id="WP_069204814.1">
    <property type="nucleotide sequence ID" value="NZ_CP014168.1"/>
</dbReference>
<dbReference type="InterPro" id="IPR046715">
    <property type="entry name" value="DUF6607"/>
</dbReference>
<reference evidence="2 3" key="1">
    <citation type="submission" date="2016-01" db="EMBL/GenBank/DDBJ databases">
        <title>Complete genome and mega plasmid sequence of Sphingomonas panacis DCY99 elicits systemic resistance in rice to Xanthomonas oryzae.</title>
        <authorList>
            <person name="Kim Y.J."/>
            <person name="Yang D.C."/>
            <person name="Sing P."/>
        </authorList>
    </citation>
    <scope>NUCLEOTIDE SEQUENCE [LARGE SCALE GENOMIC DNA]</scope>
    <source>
        <strain evidence="2 3">DCY99</strain>
    </source>
</reference>